<dbReference type="GO" id="GO:0008234">
    <property type="term" value="F:cysteine-type peptidase activity"/>
    <property type="evidence" value="ECO:0007669"/>
    <property type="project" value="UniProtKB-KW"/>
</dbReference>
<evidence type="ECO:0000256" key="1">
    <source>
        <dbReference type="ARBA" id="ARBA00007074"/>
    </source>
</evidence>
<comment type="caution">
    <text evidence="6">The sequence shown here is derived from an EMBL/GenBank/DDBJ whole genome shotgun (WGS) entry which is preliminary data.</text>
</comment>
<dbReference type="InterPro" id="IPR038765">
    <property type="entry name" value="Papain-like_cys_pep_sf"/>
</dbReference>
<dbReference type="SUPFAM" id="SSF54001">
    <property type="entry name" value="Cysteine proteinases"/>
    <property type="match status" value="1"/>
</dbReference>
<dbReference type="InterPro" id="IPR000064">
    <property type="entry name" value="NLP_P60_dom"/>
</dbReference>
<dbReference type="GO" id="GO:0006508">
    <property type="term" value="P:proteolysis"/>
    <property type="evidence" value="ECO:0007669"/>
    <property type="project" value="UniProtKB-KW"/>
</dbReference>
<dbReference type="Gene3D" id="3.90.1720.10">
    <property type="entry name" value="endopeptidase domain like (from Nostoc punctiforme)"/>
    <property type="match status" value="1"/>
</dbReference>
<keyword evidence="2" id="KW-0645">Protease</keyword>
<keyword evidence="7" id="KW-1185">Reference proteome</keyword>
<keyword evidence="4" id="KW-0788">Thiol protease</keyword>
<dbReference type="Pfam" id="PF00877">
    <property type="entry name" value="NLPC_P60"/>
    <property type="match status" value="1"/>
</dbReference>
<dbReference type="AlphaFoldDB" id="A0A941CRD6"/>
<dbReference type="PROSITE" id="PS51935">
    <property type="entry name" value="NLPC_P60"/>
    <property type="match status" value="1"/>
</dbReference>
<evidence type="ECO:0000313" key="7">
    <source>
        <dbReference type="Proteomes" id="UP000675379"/>
    </source>
</evidence>
<evidence type="ECO:0000259" key="5">
    <source>
        <dbReference type="PROSITE" id="PS51935"/>
    </source>
</evidence>
<evidence type="ECO:0000256" key="4">
    <source>
        <dbReference type="ARBA" id="ARBA00022807"/>
    </source>
</evidence>
<evidence type="ECO:0000256" key="2">
    <source>
        <dbReference type="ARBA" id="ARBA00022670"/>
    </source>
</evidence>
<comment type="similarity">
    <text evidence="1">Belongs to the peptidase C40 family.</text>
</comment>
<accession>A0A941CRD6</accession>
<feature type="domain" description="NlpC/P60" evidence="5">
    <location>
        <begin position="77"/>
        <end position="216"/>
    </location>
</feature>
<name>A0A941CRD6_9CLOT</name>
<organism evidence="6 7">
    <name type="scientific">Proteiniclasticum sediminis</name>
    <dbReference type="NCBI Taxonomy" id="2804028"/>
    <lineage>
        <taxon>Bacteria</taxon>
        <taxon>Bacillati</taxon>
        <taxon>Bacillota</taxon>
        <taxon>Clostridia</taxon>
        <taxon>Eubacteriales</taxon>
        <taxon>Clostridiaceae</taxon>
        <taxon>Proteiniclasticum</taxon>
    </lineage>
</organism>
<dbReference type="EMBL" id="JAGSCS010000015">
    <property type="protein sequence ID" value="MBR0576842.1"/>
    <property type="molecule type" value="Genomic_DNA"/>
</dbReference>
<dbReference type="Proteomes" id="UP000675379">
    <property type="component" value="Unassembled WGS sequence"/>
</dbReference>
<sequence>MEDRLRFHPNERVKRVQEIRKRNRRKRRVWLGVLLVLVLSLGTALVDRAGFFELFFSTKVSYAGPTEYQNLKSETGEVRRADIVTMAQLLVNHPYAFGQQELTLGIPEGPLDAAGFVDWVYFNLTGKALSAKSPGTGPLTSRLWDSSEPVLEEELKVGDLGFTQLPESTKVNHVGIYIGEINGKKAFIHAGGIDFAAEGLENGRIVISLNNTLRRNNQDLQGNKFSPSAESTQFVYYRRPTITIVD</sequence>
<keyword evidence="3" id="KW-0378">Hydrolase</keyword>
<evidence type="ECO:0000256" key="3">
    <source>
        <dbReference type="ARBA" id="ARBA00022801"/>
    </source>
</evidence>
<protein>
    <submittedName>
        <fullName evidence="6">C40 family peptidase</fullName>
    </submittedName>
</protein>
<gene>
    <name evidence="6" type="ORF">KCG48_10925</name>
</gene>
<evidence type="ECO:0000313" key="6">
    <source>
        <dbReference type="EMBL" id="MBR0576842.1"/>
    </source>
</evidence>
<proteinExistence type="inferred from homology"/>
<reference evidence="6" key="1">
    <citation type="submission" date="2021-04" db="EMBL/GenBank/DDBJ databases">
        <title>Proteiniclasticum sedimins sp. nov., an obligate anaerobic bacterium isolated from anaerobic sludge.</title>
        <authorList>
            <person name="Liu J."/>
        </authorList>
    </citation>
    <scope>NUCLEOTIDE SEQUENCE</scope>
    <source>
        <strain evidence="6">BAD-10</strain>
    </source>
</reference>